<dbReference type="Proteomes" id="UP000093173">
    <property type="component" value="Unassembled WGS sequence"/>
</dbReference>
<evidence type="ECO:0000313" key="3">
    <source>
        <dbReference type="Proteomes" id="UP000093173"/>
    </source>
</evidence>
<evidence type="ECO:0000313" key="2">
    <source>
        <dbReference type="EMBL" id="OCH75837.1"/>
    </source>
</evidence>
<evidence type="ECO:0000259" key="1">
    <source>
        <dbReference type="Pfam" id="PF07238"/>
    </source>
</evidence>
<protein>
    <submittedName>
        <fullName evidence="2">Peptide chain release factor A</fullName>
    </submittedName>
</protein>
<dbReference type="Pfam" id="PF07238">
    <property type="entry name" value="PilZ"/>
    <property type="match status" value="1"/>
</dbReference>
<gene>
    <name evidence="2" type="ORF">A6E14_10345</name>
</gene>
<dbReference type="GO" id="GO:0035438">
    <property type="term" value="F:cyclic-di-GMP binding"/>
    <property type="evidence" value="ECO:0007669"/>
    <property type="project" value="InterPro"/>
</dbReference>
<accession>A0A1B9QYK9</accession>
<name>A0A1B9QYK9_9VIBR</name>
<dbReference type="InterPro" id="IPR009875">
    <property type="entry name" value="PilZ_domain"/>
</dbReference>
<organism evidence="2 3">
    <name type="scientific">Vibrio genomosp. F10</name>
    <dbReference type="NCBI Taxonomy" id="723171"/>
    <lineage>
        <taxon>Bacteria</taxon>
        <taxon>Pseudomonadati</taxon>
        <taxon>Pseudomonadota</taxon>
        <taxon>Gammaproteobacteria</taxon>
        <taxon>Vibrionales</taxon>
        <taxon>Vibrionaceae</taxon>
        <taxon>Vibrio</taxon>
    </lineage>
</organism>
<reference evidence="3" key="1">
    <citation type="submission" date="2016-06" db="EMBL/GenBank/DDBJ databases">
        <authorList>
            <person name="Hehemann J.-H."/>
            <person name="Arevalo P."/>
            <person name="Datta M.S."/>
            <person name="Polz M.F."/>
        </authorList>
    </citation>
    <scope>NUCLEOTIDE SEQUENCE [LARGE SCALE GENOMIC DNA]</scope>
    <source>
        <strain evidence="3">9CSC122</strain>
    </source>
</reference>
<feature type="domain" description="PilZ" evidence="1">
    <location>
        <begin position="7"/>
        <end position="100"/>
    </location>
</feature>
<dbReference type="RefSeq" id="WP_017034583.1">
    <property type="nucleotide sequence ID" value="NZ_JBNGCH010000504.1"/>
</dbReference>
<keyword evidence="3" id="KW-1185">Reference proteome</keyword>
<sequence>MSENPEQKRQYYRLKYPKRARPIIRIHERLFHVTEVSEKGIRFVIDDPVAVHHGLDLSGTLNLHDDSEIRIEGEVLRLDKNEVIILLSKGPSFKDMVREQRHIRQNYPVHFAKLRACTA</sequence>
<dbReference type="AlphaFoldDB" id="A0A1B9QYK9"/>
<proteinExistence type="predicted"/>
<dbReference type="Gene3D" id="2.40.10.220">
    <property type="entry name" value="predicted glycosyltransferase like domains"/>
    <property type="match status" value="1"/>
</dbReference>
<comment type="caution">
    <text evidence="2">The sequence shown here is derived from an EMBL/GenBank/DDBJ whole genome shotgun (WGS) entry which is preliminary data.</text>
</comment>
<dbReference type="SUPFAM" id="SSF141371">
    <property type="entry name" value="PilZ domain-like"/>
    <property type="match status" value="1"/>
</dbReference>
<dbReference type="EMBL" id="MAJZ01000504">
    <property type="protein sequence ID" value="OCH75837.1"/>
    <property type="molecule type" value="Genomic_DNA"/>
</dbReference>